<dbReference type="AlphaFoldDB" id="A0AB34FJR5"/>
<dbReference type="EMBL" id="JAQHRD010000008">
    <property type="protein sequence ID" value="KAJ6438525.1"/>
    <property type="molecule type" value="Genomic_DNA"/>
</dbReference>
<gene>
    <name evidence="1" type="ORF">O9K51_09118</name>
</gene>
<evidence type="ECO:0000313" key="1">
    <source>
        <dbReference type="EMBL" id="KAJ6438525.1"/>
    </source>
</evidence>
<comment type="caution">
    <text evidence="1">The sequence shown here is derived from an EMBL/GenBank/DDBJ whole genome shotgun (WGS) entry which is preliminary data.</text>
</comment>
<reference evidence="1" key="1">
    <citation type="submission" date="2023-01" db="EMBL/GenBank/DDBJ databases">
        <title>The growth and conidiation of Purpureocillium lavendulum are regulated by nitrogen source and histone H3K14 acetylation.</title>
        <authorList>
            <person name="Tang P."/>
            <person name="Han J."/>
            <person name="Zhang C."/>
            <person name="Tang P."/>
            <person name="Qi F."/>
            <person name="Zhang K."/>
            <person name="Liang L."/>
        </authorList>
    </citation>
    <scope>NUCLEOTIDE SEQUENCE</scope>
    <source>
        <strain evidence="1">YMF1.00683</strain>
    </source>
</reference>
<sequence>MAGRRRRASTSSVDTIDESQIRWRQEVSVVRSVPKEESPDDWPIFELRDAVVLNKDGQSLENALHVGIRGPFLVRGNLIIDDVGQRSHRTYTPPYTSRRAAR</sequence>
<dbReference type="Proteomes" id="UP001163105">
    <property type="component" value="Unassembled WGS sequence"/>
</dbReference>
<name>A0AB34FJR5_9HYPO</name>
<evidence type="ECO:0000313" key="2">
    <source>
        <dbReference type="Proteomes" id="UP001163105"/>
    </source>
</evidence>
<proteinExistence type="predicted"/>
<keyword evidence="2" id="KW-1185">Reference proteome</keyword>
<organism evidence="1 2">
    <name type="scientific">Purpureocillium lavendulum</name>
    <dbReference type="NCBI Taxonomy" id="1247861"/>
    <lineage>
        <taxon>Eukaryota</taxon>
        <taxon>Fungi</taxon>
        <taxon>Dikarya</taxon>
        <taxon>Ascomycota</taxon>
        <taxon>Pezizomycotina</taxon>
        <taxon>Sordariomycetes</taxon>
        <taxon>Hypocreomycetidae</taxon>
        <taxon>Hypocreales</taxon>
        <taxon>Ophiocordycipitaceae</taxon>
        <taxon>Purpureocillium</taxon>
    </lineage>
</organism>
<accession>A0AB34FJR5</accession>
<protein>
    <submittedName>
        <fullName evidence="1">Defective in methylation-7 protein</fullName>
    </submittedName>
</protein>